<gene>
    <name evidence="1" type="ORF">J6595_09205</name>
</gene>
<dbReference type="RefSeq" id="WP_209594187.1">
    <property type="nucleotide sequence ID" value="NZ_JAGJCF010000005.1"/>
</dbReference>
<sequence length="59" mass="6178">MFDAINFDEQEMSFGSSSLLKKAASVNAGNKVVTTGGRRGHRAAFRAAAFKKASGSRAA</sequence>
<name>A0ABS4BHV0_9HYPH</name>
<evidence type="ECO:0000313" key="2">
    <source>
        <dbReference type="Proteomes" id="UP000678276"/>
    </source>
</evidence>
<dbReference type="Proteomes" id="UP000678276">
    <property type="component" value="Unassembled WGS sequence"/>
</dbReference>
<protein>
    <recommendedName>
        <fullName evidence="3">50S ribosomal protein L4</fullName>
    </recommendedName>
</protein>
<evidence type="ECO:0008006" key="3">
    <source>
        <dbReference type="Google" id="ProtNLM"/>
    </source>
</evidence>
<organism evidence="1 2">
    <name type="scientific">Jiella mangrovi</name>
    <dbReference type="NCBI Taxonomy" id="2821407"/>
    <lineage>
        <taxon>Bacteria</taxon>
        <taxon>Pseudomonadati</taxon>
        <taxon>Pseudomonadota</taxon>
        <taxon>Alphaproteobacteria</taxon>
        <taxon>Hyphomicrobiales</taxon>
        <taxon>Aurantimonadaceae</taxon>
        <taxon>Jiella</taxon>
    </lineage>
</organism>
<dbReference type="EMBL" id="JAGJCF010000005">
    <property type="protein sequence ID" value="MBP0615756.1"/>
    <property type="molecule type" value="Genomic_DNA"/>
</dbReference>
<evidence type="ECO:0000313" key="1">
    <source>
        <dbReference type="EMBL" id="MBP0615756.1"/>
    </source>
</evidence>
<proteinExistence type="predicted"/>
<reference evidence="1 2" key="1">
    <citation type="submission" date="2021-04" db="EMBL/GenBank/DDBJ databases">
        <title>Whole genome sequence of Jiella sp. KSK16Y-1.</title>
        <authorList>
            <person name="Tuo L."/>
        </authorList>
    </citation>
    <scope>NUCLEOTIDE SEQUENCE [LARGE SCALE GENOMIC DNA]</scope>
    <source>
        <strain evidence="1 2">KSK16Y-1</strain>
    </source>
</reference>
<keyword evidence="2" id="KW-1185">Reference proteome</keyword>
<accession>A0ABS4BHV0</accession>
<comment type="caution">
    <text evidence="1">The sequence shown here is derived from an EMBL/GenBank/DDBJ whole genome shotgun (WGS) entry which is preliminary data.</text>
</comment>